<sequence length="553" mass="62112">MARSTLTKKQRKDAANLTAFFAPFLAHFRVSRHLKPARRGSEWQRTLVQRKRDAILMQVGEYIQGCETLLDKNAIWYWCAFKLFGISNVLMRRDYLKLADEKNKAVVLANNMPAFQSLGRIPAYPSLAPQHSTTGNSSVLNRVPPATGVGGRLPRSRYIRESDPLKVFPSEIWLTIMEYATGTKLYSDNAGRRHTYPKEKADLVVVVNKKAHTPLETCDAVPAFDRRQMWPIGDNCCTTMLSLIHTNKQYRKYLAPAFFSNTVFTLINKDLDIAMEVNKFLKDVDPIYKPYIRKIYISDQAWFARPEYDIMGGQLLTNDGVLSSRRSWGAFKWEEVKKAVVEGDHENGGAAAENEDEEDGDEASEEETEEGTEENSDEGNEEGSDEDNEEGSDAASEEGGDAAGEEDSDVSSEADSNEDSDEDSDEESDEDEEEADQIAVASHLPRLRLRKELNKELSLCLEADEKPTSLPPNCTLRVRFSLADGREPCLCHPSGLGRQRSEILVPCQCSGMDVVPDTEKFELDFKSAPSMMDDAASFHLDLGSRSNKYRPRC</sequence>
<evidence type="ECO:0000313" key="3">
    <source>
        <dbReference type="Proteomes" id="UP000800235"/>
    </source>
</evidence>
<comment type="caution">
    <text evidence="2">The sequence shown here is derived from an EMBL/GenBank/DDBJ whole genome shotgun (WGS) entry which is preliminary data.</text>
</comment>
<organism evidence="2 3">
    <name type="scientific">Tothia fuscella</name>
    <dbReference type="NCBI Taxonomy" id="1048955"/>
    <lineage>
        <taxon>Eukaryota</taxon>
        <taxon>Fungi</taxon>
        <taxon>Dikarya</taxon>
        <taxon>Ascomycota</taxon>
        <taxon>Pezizomycotina</taxon>
        <taxon>Dothideomycetes</taxon>
        <taxon>Pleosporomycetidae</taxon>
        <taxon>Venturiales</taxon>
        <taxon>Cylindrosympodiaceae</taxon>
        <taxon>Tothia</taxon>
    </lineage>
</organism>
<evidence type="ECO:0000256" key="1">
    <source>
        <dbReference type="SAM" id="MobiDB-lite"/>
    </source>
</evidence>
<dbReference type="AlphaFoldDB" id="A0A9P4NW62"/>
<evidence type="ECO:0000313" key="2">
    <source>
        <dbReference type="EMBL" id="KAF2432508.1"/>
    </source>
</evidence>
<dbReference type="Proteomes" id="UP000800235">
    <property type="component" value="Unassembled WGS sequence"/>
</dbReference>
<feature type="region of interest" description="Disordered" evidence="1">
    <location>
        <begin position="341"/>
        <end position="441"/>
    </location>
</feature>
<reference evidence="2" key="1">
    <citation type="journal article" date="2020" name="Stud. Mycol.">
        <title>101 Dothideomycetes genomes: a test case for predicting lifestyles and emergence of pathogens.</title>
        <authorList>
            <person name="Haridas S."/>
            <person name="Albert R."/>
            <person name="Binder M."/>
            <person name="Bloem J."/>
            <person name="Labutti K."/>
            <person name="Salamov A."/>
            <person name="Andreopoulos B."/>
            <person name="Baker S."/>
            <person name="Barry K."/>
            <person name="Bills G."/>
            <person name="Bluhm B."/>
            <person name="Cannon C."/>
            <person name="Castanera R."/>
            <person name="Culley D."/>
            <person name="Daum C."/>
            <person name="Ezra D."/>
            <person name="Gonzalez J."/>
            <person name="Henrissat B."/>
            <person name="Kuo A."/>
            <person name="Liang C."/>
            <person name="Lipzen A."/>
            <person name="Lutzoni F."/>
            <person name="Magnuson J."/>
            <person name="Mondo S."/>
            <person name="Nolan M."/>
            <person name="Ohm R."/>
            <person name="Pangilinan J."/>
            <person name="Park H.-J."/>
            <person name="Ramirez L."/>
            <person name="Alfaro M."/>
            <person name="Sun H."/>
            <person name="Tritt A."/>
            <person name="Yoshinaga Y."/>
            <person name="Zwiers L.-H."/>
            <person name="Turgeon B."/>
            <person name="Goodwin S."/>
            <person name="Spatafora J."/>
            <person name="Crous P."/>
            <person name="Grigoriev I."/>
        </authorList>
    </citation>
    <scope>NUCLEOTIDE SEQUENCE</scope>
    <source>
        <strain evidence="2">CBS 130266</strain>
    </source>
</reference>
<dbReference type="EMBL" id="MU007025">
    <property type="protein sequence ID" value="KAF2432508.1"/>
    <property type="molecule type" value="Genomic_DNA"/>
</dbReference>
<keyword evidence="3" id="KW-1185">Reference proteome</keyword>
<name>A0A9P4NW62_9PEZI</name>
<proteinExistence type="predicted"/>
<protein>
    <submittedName>
        <fullName evidence="2">Uncharacterized protein</fullName>
    </submittedName>
</protein>
<feature type="compositionally biased region" description="Acidic residues" evidence="1">
    <location>
        <begin position="353"/>
        <end position="436"/>
    </location>
</feature>
<gene>
    <name evidence="2" type="ORF">EJ08DRAFT_695275</name>
</gene>
<accession>A0A9P4NW62</accession>